<proteinExistence type="predicted"/>
<reference evidence="2 3" key="1">
    <citation type="submission" date="2024-01" db="EMBL/GenBank/DDBJ databases">
        <title>The genomes of 5 underutilized Papilionoideae crops provide insights into root nodulation and disease resistanc.</title>
        <authorList>
            <person name="Jiang F."/>
        </authorList>
    </citation>
    <scope>NUCLEOTIDE SEQUENCE [LARGE SCALE GENOMIC DNA]</scope>
    <source>
        <strain evidence="2">DUOXIRENSHENG_FW03</strain>
        <tissue evidence="2">Leaves</tissue>
    </source>
</reference>
<keyword evidence="3" id="KW-1185">Reference proteome</keyword>
<protein>
    <submittedName>
        <fullName evidence="2">Uncharacterized protein</fullName>
    </submittedName>
</protein>
<sequence length="254" mass="29242">MEELMRKRQKRREALVAPQTSKRVHSETPVGLQPSGEGCRLRISLCRLPLLLLPLHWRWSRLPLLGRVVQVTPHCRQMVYHYYKEQLARLDHSKVEDRPAPPFKIIDLDGDRLGMWWWRIRVRRRERLLRSSPFVGRPFRLSVFRVLDKAIKGACLGDESANYGYELSSWRGNFKSRVPNETIRGACLGDKSVDYGDELSAQTWQIAEAAGFELGILLCKASWFECPECGMEGDLRLQVCNLGEHLGESVREGA</sequence>
<organism evidence="2 3">
    <name type="scientific">Psophocarpus tetragonolobus</name>
    <name type="common">Winged bean</name>
    <name type="synonym">Dolichos tetragonolobus</name>
    <dbReference type="NCBI Taxonomy" id="3891"/>
    <lineage>
        <taxon>Eukaryota</taxon>
        <taxon>Viridiplantae</taxon>
        <taxon>Streptophyta</taxon>
        <taxon>Embryophyta</taxon>
        <taxon>Tracheophyta</taxon>
        <taxon>Spermatophyta</taxon>
        <taxon>Magnoliopsida</taxon>
        <taxon>eudicotyledons</taxon>
        <taxon>Gunneridae</taxon>
        <taxon>Pentapetalae</taxon>
        <taxon>rosids</taxon>
        <taxon>fabids</taxon>
        <taxon>Fabales</taxon>
        <taxon>Fabaceae</taxon>
        <taxon>Papilionoideae</taxon>
        <taxon>50 kb inversion clade</taxon>
        <taxon>NPAAA clade</taxon>
        <taxon>indigoferoid/millettioid clade</taxon>
        <taxon>Phaseoleae</taxon>
        <taxon>Psophocarpus</taxon>
    </lineage>
</organism>
<comment type="caution">
    <text evidence="2">The sequence shown here is derived from an EMBL/GenBank/DDBJ whole genome shotgun (WGS) entry which is preliminary data.</text>
</comment>
<accession>A0AAN9SWY3</accession>
<dbReference type="Proteomes" id="UP001386955">
    <property type="component" value="Unassembled WGS sequence"/>
</dbReference>
<evidence type="ECO:0000256" key="1">
    <source>
        <dbReference type="SAM" id="MobiDB-lite"/>
    </source>
</evidence>
<name>A0AAN9SWY3_PSOTE</name>
<feature type="region of interest" description="Disordered" evidence="1">
    <location>
        <begin position="1"/>
        <end position="34"/>
    </location>
</feature>
<evidence type="ECO:0000313" key="3">
    <source>
        <dbReference type="Proteomes" id="UP001386955"/>
    </source>
</evidence>
<dbReference type="EMBL" id="JAYMYS010000002">
    <property type="protein sequence ID" value="KAK7406295.1"/>
    <property type="molecule type" value="Genomic_DNA"/>
</dbReference>
<dbReference type="AlphaFoldDB" id="A0AAN9SWY3"/>
<gene>
    <name evidence="2" type="ORF">VNO78_07918</name>
</gene>
<evidence type="ECO:0000313" key="2">
    <source>
        <dbReference type="EMBL" id="KAK7406295.1"/>
    </source>
</evidence>